<dbReference type="AlphaFoldDB" id="A0A1C4DP89"/>
<dbReference type="Proteomes" id="UP000196052">
    <property type="component" value="Unassembled WGS sequence"/>
</dbReference>
<gene>
    <name evidence="1" type="ORF">BC05F1_02807</name>
</gene>
<proteinExistence type="predicted"/>
<accession>A0A1C4DP89</accession>
<evidence type="ECO:0000313" key="1">
    <source>
        <dbReference type="EMBL" id="SCC33111.1"/>
    </source>
</evidence>
<protein>
    <submittedName>
        <fullName evidence="1">Uncharacterized protein</fullName>
    </submittedName>
</protein>
<name>A0A1C4DP89_9BACI</name>
<reference evidence="2" key="1">
    <citation type="submission" date="2016-08" db="EMBL/GenBank/DDBJ databases">
        <authorList>
            <person name="Loux V."/>
            <person name="Rue O."/>
        </authorList>
    </citation>
    <scope>NUCLEOTIDE SEQUENCE [LARGE SCALE GENOMIC DNA]</scope>
    <source>
        <strain evidence="2">INRA Bc05-F1</strain>
    </source>
</reference>
<sequence>MNSYLEALLKQKKDRSGILVTGN</sequence>
<evidence type="ECO:0000313" key="2">
    <source>
        <dbReference type="Proteomes" id="UP000196052"/>
    </source>
</evidence>
<organism evidence="1 2">
    <name type="scientific">Bacillus wiedmannii</name>
    <dbReference type="NCBI Taxonomy" id="1890302"/>
    <lineage>
        <taxon>Bacteria</taxon>
        <taxon>Bacillati</taxon>
        <taxon>Bacillota</taxon>
        <taxon>Bacilli</taxon>
        <taxon>Bacillales</taxon>
        <taxon>Bacillaceae</taxon>
        <taxon>Bacillus</taxon>
        <taxon>Bacillus cereus group</taxon>
    </lineage>
</organism>
<dbReference type="EMBL" id="FMBE01000013">
    <property type="protein sequence ID" value="SCC33111.1"/>
    <property type="molecule type" value="Genomic_DNA"/>
</dbReference>